<feature type="compositionally biased region" description="Low complexity" evidence="6">
    <location>
        <begin position="1453"/>
        <end position="1462"/>
    </location>
</feature>
<feature type="compositionally biased region" description="Basic and acidic residues" evidence="6">
    <location>
        <begin position="1349"/>
        <end position="1363"/>
    </location>
</feature>
<feature type="compositionally biased region" description="Polar residues" evidence="6">
    <location>
        <begin position="1733"/>
        <end position="1750"/>
    </location>
</feature>
<dbReference type="InterPro" id="IPR036572">
    <property type="entry name" value="Doublecortin_dom_sf"/>
</dbReference>
<feature type="region of interest" description="Disordered" evidence="6">
    <location>
        <begin position="126"/>
        <end position="162"/>
    </location>
</feature>
<feature type="compositionally biased region" description="Polar residues" evidence="6">
    <location>
        <begin position="411"/>
        <end position="422"/>
    </location>
</feature>
<organism evidence="8 9">
    <name type="scientific">Conger conger</name>
    <name type="common">Conger eel</name>
    <name type="synonym">Muraena conger</name>
    <dbReference type="NCBI Taxonomy" id="82655"/>
    <lineage>
        <taxon>Eukaryota</taxon>
        <taxon>Metazoa</taxon>
        <taxon>Chordata</taxon>
        <taxon>Craniata</taxon>
        <taxon>Vertebrata</taxon>
        <taxon>Euteleostomi</taxon>
        <taxon>Actinopterygii</taxon>
        <taxon>Neopterygii</taxon>
        <taxon>Teleostei</taxon>
        <taxon>Anguilliformes</taxon>
        <taxon>Congridae</taxon>
        <taxon>Conger</taxon>
    </lineage>
</organism>
<feature type="compositionally biased region" description="Low complexity" evidence="6">
    <location>
        <begin position="469"/>
        <end position="478"/>
    </location>
</feature>
<feature type="region of interest" description="Disordered" evidence="6">
    <location>
        <begin position="1417"/>
        <end position="1500"/>
    </location>
</feature>
<dbReference type="PANTHER" id="PTHR23005">
    <property type="entry name" value="RETINITIS PIGMENTOSA 1 PROTEIN"/>
    <property type="match status" value="1"/>
</dbReference>
<comment type="caution">
    <text evidence="8">The sequence shown here is derived from an EMBL/GenBank/DDBJ whole genome shotgun (WGS) entry which is preliminary data.</text>
</comment>
<feature type="region of interest" description="Disordered" evidence="6">
    <location>
        <begin position="1929"/>
        <end position="1967"/>
    </location>
</feature>
<feature type="compositionally biased region" description="Basic and acidic residues" evidence="6">
    <location>
        <begin position="289"/>
        <end position="312"/>
    </location>
</feature>
<feature type="region of interest" description="Disordered" evidence="6">
    <location>
        <begin position="541"/>
        <end position="571"/>
    </location>
</feature>
<gene>
    <name evidence="8" type="ORF">COCON_G00000360</name>
</gene>
<dbReference type="Pfam" id="PF03607">
    <property type="entry name" value="DCX"/>
    <property type="match status" value="1"/>
</dbReference>
<dbReference type="OrthoDB" id="9895813at2759"/>
<evidence type="ECO:0000313" key="9">
    <source>
        <dbReference type="Proteomes" id="UP001152803"/>
    </source>
</evidence>
<dbReference type="PANTHER" id="PTHR23005:SF3">
    <property type="entry name" value="RETINITIS PIGMENTOSA 1-LIKE 1 PROTEIN"/>
    <property type="match status" value="1"/>
</dbReference>
<evidence type="ECO:0000256" key="3">
    <source>
        <dbReference type="ARBA" id="ARBA00022490"/>
    </source>
</evidence>
<feature type="region of interest" description="Disordered" evidence="6">
    <location>
        <begin position="1"/>
        <end position="39"/>
    </location>
</feature>
<feature type="region of interest" description="Disordered" evidence="6">
    <location>
        <begin position="268"/>
        <end position="349"/>
    </location>
</feature>
<evidence type="ECO:0000256" key="4">
    <source>
        <dbReference type="ARBA" id="ARBA00022737"/>
    </source>
</evidence>
<dbReference type="GO" id="GO:0035556">
    <property type="term" value="P:intracellular signal transduction"/>
    <property type="evidence" value="ECO:0007669"/>
    <property type="project" value="InterPro"/>
</dbReference>
<feature type="compositionally biased region" description="Polar residues" evidence="6">
    <location>
        <begin position="1645"/>
        <end position="1666"/>
    </location>
</feature>
<feature type="compositionally biased region" description="Basic and acidic residues" evidence="6">
    <location>
        <begin position="650"/>
        <end position="665"/>
    </location>
</feature>
<feature type="region of interest" description="Disordered" evidence="6">
    <location>
        <begin position="460"/>
        <end position="497"/>
    </location>
</feature>
<feature type="compositionally biased region" description="Acidic residues" evidence="6">
    <location>
        <begin position="1442"/>
        <end position="1452"/>
    </location>
</feature>
<dbReference type="SUPFAM" id="SSF89837">
    <property type="entry name" value="Doublecortin (DC)"/>
    <property type="match status" value="2"/>
</dbReference>
<feature type="region of interest" description="Disordered" evidence="6">
    <location>
        <begin position="600"/>
        <end position="1396"/>
    </location>
</feature>
<dbReference type="GO" id="GO:0035082">
    <property type="term" value="P:axoneme assembly"/>
    <property type="evidence" value="ECO:0007669"/>
    <property type="project" value="TreeGrafter"/>
</dbReference>
<evidence type="ECO:0000256" key="2">
    <source>
        <dbReference type="ARBA" id="ARBA00004496"/>
    </source>
</evidence>
<feature type="compositionally biased region" description="Low complexity" evidence="6">
    <location>
        <begin position="1179"/>
        <end position="1189"/>
    </location>
</feature>
<feature type="compositionally biased region" description="Polar residues" evidence="6">
    <location>
        <begin position="964"/>
        <end position="973"/>
    </location>
</feature>
<feature type="compositionally biased region" description="Polar residues" evidence="6">
    <location>
        <begin position="558"/>
        <end position="571"/>
    </location>
</feature>
<feature type="compositionally biased region" description="Low complexity" evidence="6">
    <location>
        <begin position="313"/>
        <end position="323"/>
    </location>
</feature>
<feature type="compositionally biased region" description="Low complexity" evidence="6">
    <location>
        <begin position="760"/>
        <end position="778"/>
    </location>
</feature>
<feature type="compositionally biased region" description="Polar residues" evidence="6">
    <location>
        <begin position="1225"/>
        <end position="1239"/>
    </location>
</feature>
<evidence type="ECO:0000313" key="8">
    <source>
        <dbReference type="EMBL" id="KAJ8287377.1"/>
    </source>
</evidence>
<feature type="compositionally biased region" description="Basic and acidic residues" evidence="6">
    <location>
        <begin position="885"/>
        <end position="896"/>
    </location>
</feature>
<dbReference type="Proteomes" id="UP001152803">
    <property type="component" value="Unassembled WGS sequence"/>
</dbReference>
<reference evidence="8" key="1">
    <citation type="journal article" date="2023" name="Science">
        <title>Genome structures resolve the early diversification of teleost fishes.</title>
        <authorList>
            <person name="Parey E."/>
            <person name="Louis A."/>
            <person name="Montfort J."/>
            <person name="Bouchez O."/>
            <person name="Roques C."/>
            <person name="Iampietro C."/>
            <person name="Lluch J."/>
            <person name="Castinel A."/>
            <person name="Donnadieu C."/>
            <person name="Desvignes T."/>
            <person name="Floi Bucao C."/>
            <person name="Jouanno E."/>
            <person name="Wen M."/>
            <person name="Mejri S."/>
            <person name="Dirks R."/>
            <person name="Jansen H."/>
            <person name="Henkel C."/>
            <person name="Chen W.J."/>
            <person name="Zahm M."/>
            <person name="Cabau C."/>
            <person name="Klopp C."/>
            <person name="Thompson A.W."/>
            <person name="Robinson-Rechavi M."/>
            <person name="Braasch I."/>
            <person name="Lecointre G."/>
            <person name="Bobe J."/>
            <person name="Postlethwait J.H."/>
            <person name="Berthelot C."/>
            <person name="Roest Crollius H."/>
            <person name="Guiguen Y."/>
        </authorList>
    </citation>
    <scope>NUCLEOTIDE SEQUENCE</scope>
    <source>
        <strain evidence="8">Concon-B</strain>
    </source>
</reference>
<feature type="compositionally biased region" description="Polar residues" evidence="6">
    <location>
        <begin position="1272"/>
        <end position="1284"/>
    </location>
</feature>
<accession>A0A9Q1E0H2</accession>
<feature type="compositionally biased region" description="Low complexity" evidence="6">
    <location>
        <begin position="916"/>
        <end position="934"/>
    </location>
</feature>
<feature type="compositionally biased region" description="Polar residues" evidence="6">
    <location>
        <begin position="620"/>
        <end position="637"/>
    </location>
</feature>
<feature type="domain" description="Doublecortin" evidence="7">
    <location>
        <begin position="41"/>
        <end position="123"/>
    </location>
</feature>
<keyword evidence="9" id="KW-1185">Reference proteome</keyword>
<evidence type="ECO:0000256" key="5">
    <source>
        <dbReference type="ARBA" id="ARBA00023273"/>
    </source>
</evidence>
<comment type="subcellular location">
    <subcellularLocation>
        <location evidence="1">Cell projection</location>
    </subcellularLocation>
    <subcellularLocation>
        <location evidence="2">Cytoplasm</location>
    </subcellularLocation>
</comment>
<sequence>MQTGAPGSSLRETPPWRDTPPAPPSARPRRGPDVRSSTPAKRVTFFRSGDAQFAGVRMAIHRRRFQCFEALLDDLSRKVPLQFGVRTVTTPRGTHRISELEQLQDGGRYLCSDRRYAKPVDMEAAGKGPALWSHGQPQGGRRKPSRPEGAPAPSAARYSRQPKRVVLVKNTDPAVRRSVTVSRHAARSLRAFMGQASQLLSCSVHKLYTLDGHKVRGHHLYPLTFHLYQDRTFEPIDSVQALMQCPSVLVCVGREPFRPLLVESLRKSSDEKLPGLRNKSRSSVFSESQESKKHDNFGLETKKSIIHPRSDSSNRSTRFSLSSEKSYTNGLNTSPGSSGGTGSCPHAKGRLMNDDIEKRVVVNEDGSLSVQMRVRFRLLNDETLQWSTEIKKSAFRSEGCLGKDQDPCGLQQEQSQSFSGPESASGCEAEGTYATNQEVSHGQNCCNHCPEYDIWKHPVHGDAPPPRPARSSSSSTSSHKIVRKKESVESMRTVSCSSEEYTERVVERTTCIQHTAEGRDTSVEYCSISCCCSHRETCPLSPRPRGETGQETHRSPRPDSTGSVSSHKEQVSVQVNGVAEIEERPVSATSNSSKILEALGEDQGDDDENNEEEDLLLSASRASGSKESNCSGCSSKSRNSHKPTSPDPDALPHEVEQDNDKEKRTKSGASSRQSCDAQGSPKRASNTSEHSCCVRVPPTGLEGSGQPAAGEAEGRPISQISTGSPVCLHCDGGKGATVAQASEAPSQIAMEEMVGEVDPRSVSAASARTSASAQSTKSNRSECATGKPASEISGNAHKGDKEQEEAEPADRAASAGSFKSRASDQSGKSHRSVSSASSRSVTGMMASVCPGEVQSERKAISAVSDKTATSAQPDSEHNGSGARLLKSEDTNGHIADDIAELNGDIGPLRPEERAARVLSSRSKAAVRSSSSSKLIHNSQEEASDRASAPATPGPDWEEVHKADSTFSAASGRSQKSRKCCCVASERDGTPESEADKVARAVSEKVPASQHSDSKRLATPKSTVSISIGAVEEQAANDAEERVRSGMSVRSLASARSTKSKGQAKRTTPKVPVLPMPINPKDSPQQAGTPASLEIASGSETEAASIKSTSTKNSKKRKSENYLHVHNNRTSSAMSKASSRKSRSKHSRPVGKSSGAAENAGSLPSEGESAVDALTDEDVSSVGSRNSRSSDIGEGTRPISKASARSGMSKSSTKNHRITASDMRPKSSQSKAASHLQVNGQAVKPESINGSVRSVKTKSGKKAPINNLKVEVTSRSNSASSQDCLSPSPPKQRSHKHKGSAVLLGTSGDSTLSNSHSAADLLRKNSRQALGKPKSCASESTHNGAPEVTDCGKHASDSKSEKSCKPRARKGSRSSQQKLEDDVSELLPSSLPDTSPIEVVSEWLKKIPSDSSIYEMEDNFEECCKGKEADEGQKEPGQLTNDIPDDDQADEGGEQQQESAAATEEIKVDIHTEQAAEPENPDTTDMPPSPGSKCLIPDSFPNDRHSSVQVMKVLLSSKLDRCNSLPEVSPVYGRKLSSSAKGLLDCLAQLQLVGSDPVDMKAKSAKYQEVMGILQSLWLSDPLDCQQTMQKSQLKEHKPDEEYNPRSSSGVDVGGSSGESGKSVGTVDQAQKLEAAHGRITPVLEQDSQQEATEVSQHAPADTSSPVTPDIACRVRGTPGGAETDTEKEQQDEEVGLASEQTIRSNESPLDAIETPSSSNKSSGNDSNPEKSPTETNPQETSSGTPPSVQRAQLARKAQDPDPVWVLSLLQKLEKQFMAHYVTAMAEFKVRWDLDESVLLDTMINELKDEVHKRIQSSISQELRKIRGRAGRGPRPPAQAASRESSLQTEQRRRRLKGMRNKSVFSSHARSEENLTASVPYSDQRSEDEFCPCDACMRKKTAARSVPPEFVTPLPMMKDFDLRKILQRKQDPPQQEALAGNDGEDEHLEVVEEKVEEEIESERGDGQKKVFEPEETAGVNITEEGEGEEHVVEQGGDEVKFMQQHRRTEEPIPEPELCASHTCCYSETPRLPLSSLLFIFTLKPQDLLRRVLRS</sequence>
<feature type="domain" description="Doublecortin" evidence="7">
    <location>
        <begin position="163"/>
        <end position="263"/>
    </location>
</feature>
<name>A0A9Q1E0H2_CONCO</name>
<feature type="compositionally biased region" description="Basic and acidic residues" evidence="6">
    <location>
        <begin position="984"/>
        <end position="1002"/>
    </location>
</feature>
<keyword evidence="3" id="KW-0963">Cytoplasm</keyword>
<feature type="compositionally biased region" description="Basic residues" evidence="6">
    <location>
        <begin position="1057"/>
        <end position="1067"/>
    </location>
</feature>
<feature type="compositionally biased region" description="Polar residues" evidence="6">
    <location>
        <begin position="864"/>
        <end position="873"/>
    </location>
</feature>
<keyword evidence="5" id="KW-0966">Cell projection</keyword>
<feature type="compositionally biased region" description="Basic and acidic residues" evidence="6">
    <location>
        <begin position="1592"/>
        <end position="1603"/>
    </location>
</feature>
<evidence type="ECO:0000259" key="7">
    <source>
        <dbReference type="PROSITE" id="PS50309"/>
    </source>
</evidence>
<feature type="compositionally biased region" description="Acidic residues" evidence="6">
    <location>
        <begin position="1683"/>
        <end position="1694"/>
    </location>
</feature>
<feature type="compositionally biased region" description="Polar residues" evidence="6">
    <location>
        <begin position="1862"/>
        <end position="1882"/>
    </location>
</feature>
<feature type="compositionally biased region" description="Low complexity" evidence="6">
    <location>
        <begin position="1716"/>
        <end position="1726"/>
    </location>
</feature>
<dbReference type="EMBL" id="JAFJMO010000001">
    <property type="protein sequence ID" value="KAJ8287377.1"/>
    <property type="molecule type" value="Genomic_DNA"/>
</dbReference>
<feature type="compositionally biased region" description="Polar residues" evidence="6">
    <location>
        <begin position="1306"/>
        <end position="1316"/>
    </location>
</feature>
<dbReference type="Gene3D" id="3.10.20.230">
    <property type="entry name" value="Doublecortin domain"/>
    <property type="match status" value="2"/>
</dbReference>
<feature type="compositionally biased region" description="Acidic residues" evidence="6">
    <location>
        <begin position="600"/>
        <end position="615"/>
    </location>
</feature>
<evidence type="ECO:0000256" key="6">
    <source>
        <dbReference type="SAM" id="MobiDB-lite"/>
    </source>
</evidence>
<feature type="compositionally biased region" description="Pro residues" evidence="6">
    <location>
        <begin position="17"/>
        <end position="26"/>
    </location>
</feature>
<proteinExistence type="predicted"/>
<dbReference type="InterPro" id="IPR003533">
    <property type="entry name" value="Doublecortin_dom"/>
</dbReference>
<dbReference type="GO" id="GO:0005930">
    <property type="term" value="C:axoneme"/>
    <property type="evidence" value="ECO:0007669"/>
    <property type="project" value="TreeGrafter"/>
</dbReference>
<protein>
    <recommendedName>
        <fullName evidence="7">Doublecortin domain-containing protein</fullName>
    </recommendedName>
</protein>
<feature type="compositionally biased region" description="Basic and acidic residues" evidence="6">
    <location>
        <begin position="1421"/>
        <end position="1433"/>
    </location>
</feature>
<dbReference type="SMART" id="SM00537">
    <property type="entry name" value="DCX"/>
    <property type="match status" value="2"/>
</dbReference>
<feature type="compositionally biased region" description="Basic and acidic residues" evidence="6">
    <location>
        <begin position="544"/>
        <end position="557"/>
    </location>
</feature>
<feature type="region of interest" description="Disordered" evidence="6">
    <location>
        <begin position="1816"/>
        <end position="1886"/>
    </location>
</feature>
<keyword evidence="4" id="KW-0677">Repeat</keyword>
<evidence type="ECO:0000256" key="1">
    <source>
        <dbReference type="ARBA" id="ARBA00004316"/>
    </source>
</evidence>
<feature type="compositionally biased region" description="Basic residues" evidence="6">
    <location>
        <begin position="1137"/>
        <end position="1148"/>
    </location>
</feature>
<feature type="region of interest" description="Disordered" evidence="6">
    <location>
        <begin position="1586"/>
        <end position="1759"/>
    </location>
</feature>
<feature type="region of interest" description="Disordered" evidence="6">
    <location>
        <begin position="406"/>
        <end position="429"/>
    </location>
</feature>
<feature type="compositionally biased region" description="Polar residues" evidence="6">
    <location>
        <begin position="667"/>
        <end position="690"/>
    </location>
</feature>
<feature type="compositionally biased region" description="Polar residues" evidence="6">
    <location>
        <begin position="1698"/>
        <end position="1707"/>
    </location>
</feature>
<feature type="compositionally biased region" description="Basic and acidic residues" evidence="6">
    <location>
        <begin position="1463"/>
        <end position="1473"/>
    </location>
</feature>
<dbReference type="PROSITE" id="PS50309">
    <property type="entry name" value="DC"/>
    <property type="match status" value="2"/>
</dbReference>
<dbReference type="GO" id="GO:0060041">
    <property type="term" value="P:retina development in camera-type eye"/>
    <property type="evidence" value="ECO:0007669"/>
    <property type="project" value="TreeGrafter"/>
</dbReference>
<dbReference type="GO" id="GO:0042461">
    <property type="term" value="P:photoreceptor cell development"/>
    <property type="evidence" value="ECO:0007669"/>
    <property type="project" value="TreeGrafter"/>
</dbReference>